<evidence type="ECO:0000256" key="2">
    <source>
        <dbReference type="ARBA" id="ARBA00022679"/>
    </source>
</evidence>
<dbReference type="GO" id="GO:0016740">
    <property type="term" value="F:transferase activity"/>
    <property type="evidence" value="ECO:0007669"/>
    <property type="project" value="UniProtKB-KW"/>
</dbReference>
<dbReference type="RefSeq" id="WP_306995654.1">
    <property type="nucleotide sequence ID" value="NZ_JAUSUT010000001.1"/>
</dbReference>
<dbReference type="InterPro" id="IPR037171">
    <property type="entry name" value="NagB/RpiA_transferase-like"/>
</dbReference>
<sequence>MIPLDAAPSGRGHADLHLTPEAAVALIADGARVAVGGTGSLLQVPETLLAALEQRWERDHSPAGLDVVHVMGLGDHTGRGIDHIAIPGLVRRFVGSHFVLSPRQQSVIARGEVEAVGLPAGTISLLYREIAARRPGLFTDIGLGTFVDPRQQWGRMNAGTTEGLSELVTVRGEEWLFYPRFDIDVALLRATEADPDGNIGMDDEAALGDNLAIAQAAHNSGGTVLVEVKRLVGRGAIPANRVRIPGPLVDHVVVTGYPNQTPVTVTDPRRTGTTANRPTEVEPLPFDQRKVVARRAAMELHEGDLANLGVGMANGISYVALEEGFLDRFTLTVEQGIFGGLPGVGLDSGTAINPSAVVDMPGQFDLYDGGALDFAGLAYAEVDRRGNVNVAAAGGKPIGPGGFIDISQKARTIVFCGTLRGGGLEVRLDDGKLTITREGRYPKFVPEVSHISFSAERACRRGQRVLYVTERAVFRLTGEGVELIEIAPGADLRRDVLDRMGFVPLMRSEPRPMDPRLFRPEPAGLKPHPSTERPQHA</sequence>
<feature type="region of interest" description="Disordered" evidence="4">
    <location>
        <begin position="511"/>
        <end position="537"/>
    </location>
</feature>
<protein>
    <submittedName>
        <fullName evidence="5">Acyl CoA:acetate/3-ketoacid CoA transferase</fullName>
    </submittedName>
</protein>
<dbReference type="PIRSF" id="PIRSF000858">
    <property type="entry name" value="SCOT-t"/>
    <property type="match status" value="1"/>
</dbReference>
<dbReference type="SUPFAM" id="SSF100950">
    <property type="entry name" value="NagB/RpiA/CoA transferase-like"/>
    <property type="match status" value="2"/>
</dbReference>
<dbReference type="Gene3D" id="3.40.1080.10">
    <property type="entry name" value="Glutaconate Coenzyme A-transferase"/>
    <property type="match status" value="2"/>
</dbReference>
<feature type="region of interest" description="Disordered" evidence="4">
    <location>
        <begin position="260"/>
        <end position="280"/>
    </location>
</feature>
<accession>A0ABU0F288</accession>
<dbReference type="PANTHER" id="PTHR43293">
    <property type="entry name" value="ACETATE COA-TRANSFERASE YDIF"/>
    <property type="match status" value="1"/>
</dbReference>
<comment type="similarity">
    <text evidence="1 3">Belongs to the 3-oxoacid CoA-transferase family.</text>
</comment>
<dbReference type="Pfam" id="PF01144">
    <property type="entry name" value="CoA_trans"/>
    <property type="match status" value="1"/>
</dbReference>
<keyword evidence="6" id="KW-1185">Reference proteome</keyword>
<evidence type="ECO:0000256" key="1">
    <source>
        <dbReference type="ARBA" id="ARBA00007154"/>
    </source>
</evidence>
<comment type="caution">
    <text evidence="5">The sequence shown here is derived from an EMBL/GenBank/DDBJ whole genome shotgun (WGS) entry which is preliminary data.</text>
</comment>
<keyword evidence="2 3" id="KW-0808">Transferase</keyword>
<evidence type="ECO:0000313" key="6">
    <source>
        <dbReference type="Proteomes" id="UP001229651"/>
    </source>
</evidence>
<reference evidence="5 6" key="1">
    <citation type="submission" date="2023-07" db="EMBL/GenBank/DDBJ databases">
        <title>Sequencing the genomes of 1000 actinobacteria strains.</title>
        <authorList>
            <person name="Klenk H.-P."/>
        </authorList>
    </citation>
    <scope>NUCLEOTIDE SEQUENCE [LARGE SCALE GENOMIC DNA]</scope>
    <source>
        <strain evidence="5 6">DSM 45805</strain>
    </source>
</reference>
<organism evidence="5 6">
    <name type="scientific">Amycolatopsis thermophila</name>
    <dbReference type="NCBI Taxonomy" id="206084"/>
    <lineage>
        <taxon>Bacteria</taxon>
        <taxon>Bacillati</taxon>
        <taxon>Actinomycetota</taxon>
        <taxon>Actinomycetes</taxon>
        <taxon>Pseudonocardiales</taxon>
        <taxon>Pseudonocardiaceae</taxon>
        <taxon>Amycolatopsis</taxon>
    </lineage>
</organism>
<dbReference type="InterPro" id="IPR014388">
    <property type="entry name" value="3-oxoacid_CoA-transferase"/>
</dbReference>
<evidence type="ECO:0000256" key="4">
    <source>
        <dbReference type="SAM" id="MobiDB-lite"/>
    </source>
</evidence>
<dbReference type="Proteomes" id="UP001229651">
    <property type="component" value="Unassembled WGS sequence"/>
</dbReference>
<dbReference type="PANTHER" id="PTHR43293:SF1">
    <property type="entry name" value="ACETATE COA-TRANSFERASE YDIF"/>
    <property type="match status" value="1"/>
</dbReference>
<dbReference type="EMBL" id="JAUSUT010000001">
    <property type="protein sequence ID" value="MDQ0381190.1"/>
    <property type="molecule type" value="Genomic_DNA"/>
</dbReference>
<gene>
    <name evidence="5" type="ORF">FB470_005184</name>
</gene>
<evidence type="ECO:0000256" key="3">
    <source>
        <dbReference type="PIRNR" id="PIRNR000858"/>
    </source>
</evidence>
<dbReference type="InterPro" id="IPR004165">
    <property type="entry name" value="CoA_trans_fam_I"/>
</dbReference>
<evidence type="ECO:0000313" key="5">
    <source>
        <dbReference type="EMBL" id="MDQ0381190.1"/>
    </source>
</evidence>
<dbReference type="SMART" id="SM00882">
    <property type="entry name" value="CoA_trans"/>
    <property type="match status" value="1"/>
</dbReference>
<proteinExistence type="inferred from homology"/>
<name>A0ABU0F288_9PSEU</name>